<feature type="compositionally biased region" description="Polar residues" evidence="6">
    <location>
        <begin position="254"/>
        <end position="303"/>
    </location>
</feature>
<feature type="region of interest" description="Disordered" evidence="6">
    <location>
        <begin position="206"/>
        <end position="225"/>
    </location>
</feature>
<feature type="compositionally biased region" description="Basic residues" evidence="6">
    <location>
        <begin position="1117"/>
        <end position="1141"/>
    </location>
</feature>
<feature type="compositionally biased region" description="Basic and acidic residues" evidence="6">
    <location>
        <begin position="649"/>
        <end position="665"/>
    </location>
</feature>
<dbReference type="SUPFAM" id="SSF51735">
    <property type="entry name" value="NAD(P)-binding Rossmann-fold domains"/>
    <property type="match status" value="1"/>
</dbReference>
<feature type="domain" description="Alcohol dehydrogenase-like N-terminal" evidence="7">
    <location>
        <begin position="1247"/>
        <end position="1349"/>
    </location>
</feature>
<evidence type="ECO:0000256" key="2">
    <source>
        <dbReference type="ARBA" id="ARBA00008072"/>
    </source>
</evidence>
<evidence type="ECO:0000256" key="4">
    <source>
        <dbReference type="ARBA" id="ARBA00022833"/>
    </source>
</evidence>
<dbReference type="PANTHER" id="PTHR43161:SF9">
    <property type="entry name" value="SORBITOL DEHYDROGENASE"/>
    <property type="match status" value="1"/>
</dbReference>
<dbReference type="GO" id="GO:0046872">
    <property type="term" value="F:metal ion binding"/>
    <property type="evidence" value="ECO:0007669"/>
    <property type="project" value="UniProtKB-KW"/>
</dbReference>
<dbReference type="Pfam" id="PF08240">
    <property type="entry name" value="ADH_N"/>
    <property type="match status" value="1"/>
</dbReference>
<comment type="similarity">
    <text evidence="2">Belongs to the zinc-containing alcohol dehydrogenase family.</text>
</comment>
<organism evidence="8 9">
    <name type="scientific">Drosophila lebanonensis</name>
    <name type="common">Fruit fly</name>
    <name type="synonym">Scaptodrosophila lebanonensis</name>
    <dbReference type="NCBI Taxonomy" id="7225"/>
    <lineage>
        <taxon>Eukaryota</taxon>
        <taxon>Metazoa</taxon>
        <taxon>Ecdysozoa</taxon>
        <taxon>Arthropoda</taxon>
        <taxon>Hexapoda</taxon>
        <taxon>Insecta</taxon>
        <taxon>Pterygota</taxon>
        <taxon>Neoptera</taxon>
        <taxon>Endopterygota</taxon>
        <taxon>Diptera</taxon>
        <taxon>Brachycera</taxon>
        <taxon>Muscomorpha</taxon>
        <taxon>Ephydroidea</taxon>
        <taxon>Drosophilidae</taxon>
        <taxon>Scaptodrosophila</taxon>
    </lineage>
</organism>
<reference evidence="9" key="1">
    <citation type="submission" date="2025-08" db="UniProtKB">
        <authorList>
            <consortium name="RefSeq"/>
        </authorList>
    </citation>
    <scope>IDENTIFICATION</scope>
    <source>
        <strain evidence="9">11010-0011.00</strain>
        <tissue evidence="9">Whole body</tissue>
    </source>
</reference>
<evidence type="ECO:0000256" key="6">
    <source>
        <dbReference type="SAM" id="MobiDB-lite"/>
    </source>
</evidence>
<feature type="region of interest" description="Disordered" evidence="6">
    <location>
        <begin position="1057"/>
        <end position="1090"/>
    </location>
</feature>
<keyword evidence="5" id="KW-0560">Oxidoreductase</keyword>
<dbReference type="PANTHER" id="PTHR43161">
    <property type="entry name" value="SORBITOL DEHYDROGENASE"/>
    <property type="match status" value="1"/>
</dbReference>
<keyword evidence="8" id="KW-1185">Reference proteome</keyword>
<feature type="region of interest" description="Disordered" evidence="6">
    <location>
        <begin position="620"/>
        <end position="978"/>
    </location>
</feature>
<dbReference type="Gene3D" id="3.90.180.10">
    <property type="entry name" value="Medium-chain alcohol dehydrogenases, catalytic domain"/>
    <property type="match status" value="1"/>
</dbReference>
<feature type="region of interest" description="Disordered" evidence="6">
    <location>
        <begin position="1117"/>
        <end position="1171"/>
    </location>
</feature>
<dbReference type="InterPro" id="IPR013154">
    <property type="entry name" value="ADH-like_N"/>
</dbReference>
<dbReference type="Proteomes" id="UP000504634">
    <property type="component" value="Unplaced"/>
</dbReference>
<evidence type="ECO:0000313" key="8">
    <source>
        <dbReference type="Proteomes" id="UP000504634"/>
    </source>
</evidence>
<feature type="compositionally biased region" description="Basic and acidic residues" evidence="6">
    <location>
        <begin position="674"/>
        <end position="978"/>
    </location>
</feature>
<evidence type="ECO:0000313" key="9">
    <source>
        <dbReference type="RefSeq" id="XP_030373535.1"/>
    </source>
</evidence>
<feature type="compositionally biased region" description="Low complexity" evidence="6">
    <location>
        <begin position="304"/>
        <end position="319"/>
    </location>
</feature>
<feature type="compositionally biased region" description="Basic and acidic residues" evidence="6">
    <location>
        <begin position="1057"/>
        <end position="1079"/>
    </location>
</feature>
<feature type="compositionally biased region" description="Basic and acidic residues" evidence="6">
    <location>
        <begin position="1142"/>
        <end position="1151"/>
    </location>
</feature>
<feature type="compositionally biased region" description="Basic residues" evidence="6">
    <location>
        <begin position="632"/>
        <end position="641"/>
    </location>
</feature>
<gene>
    <name evidence="9" type="primary">LOC115623380</name>
</gene>
<proteinExistence type="inferred from homology"/>
<keyword evidence="4" id="KW-0862">Zinc</keyword>
<dbReference type="InterPro" id="IPR011032">
    <property type="entry name" value="GroES-like_sf"/>
</dbReference>
<feature type="compositionally biased region" description="Basic and acidic residues" evidence="6">
    <location>
        <begin position="1161"/>
        <end position="1171"/>
    </location>
</feature>
<protein>
    <submittedName>
        <fullName evidence="9">Titin homolog isoform X1</fullName>
    </submittedName>
</protein>
<sequence>MRGILGWVHESYGRTNRMAPYLTQISRCLSYHAPLCRAPLLRDVRSSSSSSSSGRQLKRSIGTSVMYRPGLLQSQMLQTPSTLLTPLPIVLRVQLYSQKPTNVFTFNARMNMLRKRISFSGTPAGSGECEADKQRIVPCGIITPECKDDKHLKIVIVPLDLAGMDSESLKTTLESINMLRKYANEIDTFATSMIDDYHAMNTETAEAQQDVTAASPAPEPALPPTDELNFWETYTAAPLNAEVDAVAQASASDIASQKLPQEHQQQAATTGLSSASTEPSGNLCNVEWSQPPNSPSTPNIPQMPNTSPSVTPTTVPTQPAGLPLEEPKVAPQINAAAEQESEEKKHHEVNINVPANLEARLNEMAISSMKLSFEMDMTNIRDALMKREFEYEEKQAEESQDSTFSMQTKVELDGGYKPENTLPLLFNALITGQVDIDAEKLHLDQMSDSQVPEFHDNVTSLAANICSTALQKGFPADLNRQMLLGRAISSTESSDEDRCAKEQSDEKKGDEDRSKYIKCVGTEKKGCVSPGNAHLPKYEPSEEHTKCDSSSNVGNAMRVSAQSRMALKRSQAMKHMKNEQARPKKIDEATMLSDNSTMKYDPKSRTMATAAVPQIYETEFEGPQLRDGCKHPVIKPKKKCPGKCPLLDDPCKEDPCKRPDEQKPKDKPRKRKAEKTVEITCSDKKSDCGKDKKKDPCAKKDDKKKKDPCDKFKKKDDKKKKDPCAKKDDKKKKDPCDKFKKKDDKKKKDPCAKKDDKKKKDPCDKFKKKKEDPCAKKKEDPCAKKKDDKKKDPCAKKDDKKKDPCAKKDDKKKKDPCDKFKKKKEDPCAKKKEDPCAKKKEDPCAKKKDDKKKKDPCAKFKKDKKKDDKCGDKKKKDPCAKFKKDKKKDDKCGDKKKKDPCAKFKKDKKKDDKCGDKKKKDPCAKFKKDKKKDDKCGDKKKKDPCAKFKKDKKKDDKCGDKKKKDPCAKFNKDKKEDPCKKKYSTYASHTFKAGVNNLKHLRGPRFPVYSTRLRRHYVDMVSKTPRRLSCHLADLRKMVKMQRPRFVVYSTRVRRQYSSEKEKDELDPTGKCRALEQKRPLRRGKDKKARSELRTDCFEDDECPKSFCSGACGPVPKRRKKCEPVKKTKNKKRHAKKKAKKTQWDKKKEQICGKPKKKSKKNDQGRGERNKLLGVDPSAVCQIQIRSYSDSCQEHNRCMSKACACTEVEKKDVSECTQLKEATEVLRIPECYKICKVQVPRPCPKDFDVLIRTGSIAISGSDIHVYENGNKDVDGMSLGHDATGFIEDVGRCVHHLRRGDRVVMESALSCGICEFCKQGLYNMCGGLIYNGFMATHQAHPADLCHRLPDQISMEEGALTQTLAMGCQACFKANITPLSNVLIIGSCPTAVAAAMCSQAIGAKRVAIAGTVCSMLDTVKQDFGFESVHFDSNALFGEVLEAIYSKFKDWPNCVINCAISAMTMNLAVMALQPCGVCVLAECESECASFNALDILMKNIRLIPSFRSTNMFPTALQLMKSGRAPMHKFIANTFKWIAAEEAFRCAQHESNVGLRKIIINSADEGDIAKLYKTMGKC</sequence>
<dbReference type="GO" id="GO:0003939">
    <property type="term" value="F:L-iditol 2-dehydrogenase (NAD+) activity"/>
    <property type="evidence" value="ECO:0007669"/>
    <property type="project" value="TreeGrafter"/>
</dbReference>
<accession>A0A6J2TDR2</accession>
<evidence type="ECO:0000256" key="3">
    <source>
        <dbReference type="ARBA" id="ARBA00022723"/>
    </source>
</evidence>
<dbReference type="SUPFAM" id="SSF50129">
    <property type="entry name" value="GroES-like"/>
    <property type="match status" value="1"/>
</dbReference>
<feature type="compositionally biased region" description="Basic and acidic residues" evidence="6">
    <location>
        <begin position="496"/>
        <end position="513"/>
    </location>
</feature>
<keyword evidence="3" id="KW-0479">Metal-binding</keyword>
<dbReference type="GeneID" id="115623380"/>
<name>A0A6J2TDR2_DROLE</name>
<evidence type="ECO:0000259" key="7">
    <source>
        <dbReference type="Pfam" id="PF08240"/>
    </source>
</evidence>
<feature type="region of interest" description="Disordered" evidence="6">
    <location>
        <begin position="254"/>
        <end position="324"/>
    </location>
</feature>
<dbReference type="Gene3D" id="3.40.50.720">
    <property type="entry name" value="NAD(P)-binding Rossmann-like Domain"/>
    <property type="match status" value="1"/>
</dbReference>
<dbReference type="InterPro" id="IPR036291">
    <property type="entry name" value="NAD(P)-bd_dom_sf"/>
</dbReference>
<dbReference type="OrthoDB" id="3941538at2759"/>
<evidence type="ECO:0000256" key="1">
    <source>
        <dbReference type="ARBA" id="ARBA00001947"/>
    </source>
</evidence>
<comment type="cofactor">
    <cofactor evidence="1">
        <name>Zn(2+)</name>
        <dbReference type="ChEBI" id="CHEBI:29105"/>
    </cofactor>
</comment>
<dbReference type="RefSeq" id="XP_030373535.1">
    <property type="nucleotide sequence ID" value="XM_030517675.1"/>
</dbReference>
<evidence type="ECO:0000256" key="5">
    <source>
        <dbReference type="ARBA" id="ARBA00023002"/>
    </source>
</evidence>
<feature type="region of interest" description="Disordered" evidence="6">
    <location>
        <begin position="489"/>
        <end position="513"/>
    </location>
</feature>
<dbReference type="GO" id="GO:0006062">
    <property type="term" value="P:sorbitol catabolic process"/>
    <property type="evidence" value="ECO:0007669"/>
    <property type="project" value="TreeGrafter"/>
</dbReference>